<dbReference type="GO" id="GO:0005634">
    <property type="term" value="C:nucleus"/>
    <property type="evidence" value="ECO:0007669"/>
    <property type="project" value="UniProtKB-SubCell"/>
</dbReference>
<keyword evidence="5 13" id="KW-0597">Phosphoprotein</keyword>
<dbReference type="GO" id="GO:0000977">
    <property type="term" value="F:RNA polymerase II transcription regulatory region sequence-specific DNA binding"/>
    <property type="evidence" value="ECO:0007669"/>
    <property type="project" value="UniProtKB-ARBA"/>
</dbReference>
<dbReference type="InterPro" id="IPR036860">
    <property type="entry name" value="SH2_dom_sf"/>
</dbReference>
<evidence type="ECO:0000256" key="11">
    <source>
        <dbReference type="ARBA" id="ARBA00023242"/>
    </source>
</evidence>
<keyword evidence="9 13" id="KW-0010">Activator</keyword>
<keyword evidence="8 13" id="KW-0238">DNA-binding</keyword>
<dbReference type="PROSITE" id="PS50001">
    <property type="entry name" value="SH2"/>
    <property type="match status" value="1"/>
</dbReference>
<keyword evidence="6 12" id="KW-0727">SH2 domain</keyword>
<keyword evidence="7 13" id="KW-0805">Transcription regulation</keyword>
<evidence type="ECO:0000256" key="5">
    <source>
        <dbReference type="ARBA" id="ARBA00022553"/>
    </source>
</evidence>
<evidence type="ECO:0000256" key="3">
    <source>
        <dbReference type="ARBA" id="ARBA00005586"/>
    </source>
</evidence>
<name>A0A3Q2Y616_HIPCM</name>
<comment type="subcellular location">
    <subcellularLocation>
        <location evidence="2 13">Cytoplasm</location>
    </subcellularLocation>
    <subcellularLocation>
        <location evidence="1 13">Nucleus</location>
    </subcellularLocation>
</comment>
<dbReference type="SUPFAM" id="SSF48092">
    <property type="entry name" value="Transcription factor STAT-4 N-domain"/>
    <property type="match status" value="1"/>
</dbReference>
<dbReference type="Pfam" id="PF21354">
    <property type="entry name" value="STAT_linker"/>
    <property type="match status" value="1"/>
</dbReference>
<dbReference type="GO" id="GO:0002432">
    <property type="term" value="P:granuloma formation"/>
    <property type="evidence" value="ECO:0007669"/>
    <property type="project" value="Ensembl"/>
</dbReference>
<evidence type="ECO:0000256" key="10">
    <source>
        <dbReference type="ARBA" id="ARBA00023163"/>
    </source>
</evidence>
<dbReference type="Gene3D" id="3.30.505.10">
    <property type="entry name" value="SH2 domain"/>
    <property type="match status" value="1"/>
</dbReference>
<dbReference type="KEGG" id="hcq:109529361"/>
<dbReference type="Pfam" id="PF01017">
    <property type="entry name" value="STAT_alpha"/>
    <property type="match status" value="1"/>
</dbReference>
<dbReference type="InterPro" id="IPR013801">
    <property type="entry name" value="STAT_TF_DNA-bd"/>
</dbReference>
<dbReference type="Ensembl" id="ENSHCOT00000020209.1">
    <property type="protein sequence ID" value="ENSHCOP00000013004.1"/>
    <property type="gene ID" value="ENSHCOG00000016090.1"/>
</dbReference>
<dbReference type="Gene3D" id="1.20.1050.20">
    <property type="entry name" value="STAT transcription factor, all-alpha domain"/>
    <property type="match status" value="1"/>
</dbReference>
<dbReference type="FunFam" id="1.10.238.10:FF:000029">
    <property type="entry name" value="Signal transducer and transcription activator 6"/>
    <property type="match status" value="1"/>
</dbReference>
<dbReference type="FunFam" id="3.30.505.10:FF:000126">
    <property type="entry name" value="Signal transducer and activator of transcription"/>
    <property type="match status" value="1"/>
</dbReference>
<proteinExistence type="inferred from homology"/>
<comment type="similarity">
    <text evidence="3 13">Belongs to the transcription factor STAT family.</text>
</comment>
<evidence type="ECO:0000313" key="15">
    <source>
        <dbReference type="Ensembl" id="ENSHCOP00000013011.1"/>
    </source>
</evidence>
<dbReference type="InterPro" id="IPR001217">
    <property type="entry name" value="STAT"/>
</dbReference>
<dbReference type="SUPFAM" id="SSF49417">
    <property type="entry name" value="p53-like transcription factors"/>
    <property type="match status" value="1"/>
</dbReference>
<dbReference type="RefSeq" id="XP_019748261.1">
    <property type="nucleotide sequence ID" value="XM_019892702.1"/>
</dbReference>
<dbReference type="InterPro" id="IPR013799">
    <property type="entry name" value="STAT_TF_prot_interaction"/>
</dbReference>
<keyword evidence="16" id="KW-1185">Reference proteome</keyword>
<dbReference type="InterPro" id="IPR012345">
    <property type="entry name" value="STAT_TF_DNA-bd_N"/>
</dbReference>
<dbReference type="GO" id="GO:0007166">
    <property type="term" value="P:cell surface receptor signaling pathway"/>
    <property type="evidence" value="ECO:0007669"/>
    <property type="project" value="UniProtKB-ARBA"/>
</dbReference>
<dbReference type="SUPFAM" id="SSF47655">
    <property type="entry name" value="STAT"/>
    <property type="match status" value="1"/>
</dbReference>
<dbReference type="GO" id="GO:0005737">
    <property type="term" value="C:cytoplasm"/>
    <property type="evidence" value="ECO:0007669"/>
    <property type="project" value="UniProtKB-SubCell"/>
</dbReference>
<evidence type="ECO:0000256" key="2">
    <source>
        <dbReference type="ARBA" id="ARBA00004496"/>
    </source>
</evidence>
<dbReference type="InterPro" id="IPR008967">
    <property type="entry name" value="p53-like_TF_DNA-bd_sf"/>
</dbReference>
<evidence type="ECO:0000313" key="16">
    <source>
        <dbReference type="Proteomes" id="UP000264820"/>
    </source>
</evidence>
<dbReference type="InterPro" id="IPR036535">
    <property type="entry name" value="STAT_N_sf"/>
</dbReference>
<dbReference type="Gene3D" id="1.10.238.10">
    <property type="entry name" value="EF-hand"/>
    <property type="match status" value="1"/>
</dbReference>
<dbReference type="OrthoDB" id="19300at2759"/>
<dbReference type="InterPro" id="IPR048988">
    <property type="entry name" value="STAT_linker"/>
</dbReference>
<dbReference type="SUPFAM" id="SSF55550">
    <property type="entry name" value="SH2 domain"/>
    <property type="match status" value="1"/>
</dbReference>
<organism evidence="15 16">
    <name type="scientific">Hippocampus comes</name>
    <name type="common">Tiger tail seahorse</name>
    <dbReference type="NCBI Taxonomy" id="109280"/>
    <lineage>
        <taxon>Eukaryota</taxon>
        <taxon>Metazoa</taxon>
        <taxon>Chordata</taxon>
        <taxon>Craniata</taxon>
        <taxon>Vertebrata</taxon>
        <taxon>Euteleostomi</taxon>
        <taxon>Actinopterygii</taxon>
        <taxon>Neopterygii</taxon>
        <taxon>Teleostei</taxon>
        <taxon>Neoteleostei</taxon>
        <taxon>Acanthomorphata</taxon>
        <taxon>Syngnathiaria</taxon>
        <taxon>Syngnathiformes</taxon>
        <taxon>Syngnathoidei</taxon>
        <taxon>Syngnathidae</taxon>
        <taxon>Hippocampus</taxon>
    </lineage>
</organism>
<dbReference type="InterPro" id="IPR015988">
    <property type="entry name" value="STAT_TF_CC"/>
</dbReference>
<evidence type="ECO:0000256" key="4">
    <source>
        <dbReference type="ARBA" id="ARBA00022490"/>
    </source>
</evidence>
<evidence type="ECO:0000259" key="14">
    <source>
        <dbReference type="PROSITE" id="PS50001"/>
    </source>
</evidence>
<feature type="domain" description="SH2" evidence="14">
    <location>
        <begin position="552"/>
        <end position="654"/>
    </location>
</feature>
<protein>
    <recommendedName>
        <fullName evidence="13">Signal transducer and activator of transcription</fullName>
    </recommendedName>
</protein>
<evidence type="ECO:0000256" key="6">
    <source>
        <dbReference type="ARBA" id="ARBA00022999"/>
    </source>
</evidence>
<evidence type="ECO:0000256" key="12">
    <source>
        <dbReference type="PROSITE-ProRule" id="PRU00191"/>
    </source>
</evidence>
<keyword evidence="4 13" id="KW-0963">Cytoplasm</keyword>
<keyword evidence="10 13" id="KW-0804">Transcription</keyword>
<dbReference type="OMA" id="EPQMPAM"/>
<evidence type="ECO:0000256" key="13">
    <source>
        <dbReference type="RuleBase" id="RU046415"/>
    </source>
</evidence>
<dbReference type="Pfam" id="PF02864">
    <property type="entry name" value="STAT_bind"/>
    <property type="match status" value="1"/>
</dbReference>
<dbReference type="InterPro" id="IPR013800">
    <property type="entry name" value="STAT_TF_alpha"/>
</dbReference>
<dbReference type="GeneID" id="109529361"/>
<dbReference type="InterPro" id="IPR000980">
    <property type="entry name" value="SH2"/>
</dbReference>
<dbReference type="GeneTree" id="ENSGT01080000257420"/>
<evidence type="ECO:0000256" key="9">
    <source>
        <dbReference type="ARBA" id="ARBA00023159"/>
    </source>
</evidence>
<dbReference type="Ensembl" id="ENSHCOT00000020222.1">
    <property type="protein sequence ID" value="ENSHCOP00000013011.1"/>
    <property type="gene ID" value="ENSHCOG00000016090.1"/>
</dbReference>
<keyword evidence="11 13" id="KW-0539">Nucleus</keyword>
<dbReference type="AlphaFoldDB" id="A0A3Q2Y616"/>
<dbReference type="CTD" id="6778"/>
<dbReference type="PANTHER" id="PTHR11801">
    <property type="entry name" value="SIGNAL TRANSDUCER AND ACTIVATOR OF TRANSCRIPTION"/>
    <property type="match status" value="1"/>
</dbReference>
<reference evidence="15" key="1">
    <citation type="submission" date="2025-05" db="UniProtKB">
        <authorList>
            <consortium name="Ensembl"/>
        </authorList>
    </citation>
    <scope>IDENTIFICATION</scope>
</reference>
<sequence length="779" mass="89270">MAQWNRISQLIQYLPDQTMNDLYPSATFAIEVRYFLSEWIEKQRWEEFALEKVEQEANARSLLDEIIMLLQSFSQHNANVVDKMKLMQISRNMRMFQHQPLKFAVMVRDTLRKERVLLGNMPQVNQPPQHQPHVTRESAFPSTDVDHLVLKVLEVQDLRQNIHQVQEELNWERQNYESLQGSMDPTVSEVSRLQKHIQQLEYNASSMATKRFQLLNECVDCLDQCQAQLLNRLKAWRWEQYKATIGHPFDDNLNVLQMWCEQLLGVNGKLRQELMLIMEPIPELQERLRQLLQLLVQSSLVVDKQPPQVIKTQSKFSTTVRYLLGEKVAPGKPVVLKAQIINELQARSLNITPSDDVQAVINNTAILEHNTATKSTCATFRNMSIKKIKRADRKGTESVTEEKFALLFSTEITITGCDTPYKVQMISLPLVVIVHGSQDNNALATIIWDCAFSEPDRVPFVVPERVPWKLMCNTLNSKFTSEVQTHHNLDHYNQHFLAQKIFDKPDFTDDFSNMMVSWAQFNKEVLPGRLFTFWQWFEGVMDLTKKHLRTYWSDGLIFGFIGKQHLHLILKERPNGTFLLRFSDSEIGGITIAYVAASEMGEHKQIIKNIQPFTKRDLDIRSLGDRIRDINEITSLYPDFPKHDVFKKYYSEPQTSSSGGYIPVSLHTKVGMETGSVAANSASVAHRTESLHNAASYPVDAGSVAPCVPNLTHHAESSHNSVGYPLPQFQQFTPQEAITREQMETSNSSAVDFSPDPAVFSDVATGDMELVLNSFINFS</sequence>
<dbReference type="FunFam" id="2.60.40.630:FF:000003">
    <property type="entry name" value="Signal transducer and transcription activator 6"/>
    <property type="match status" value="1"/>
</dbReference>
<accession>A0A3Q2Y616</accession>
<dbReference type="STRING" id="109280.ENSHCOP00000013011"/>
<dbReference type="GO" id="GO:0001228">
    <property type="term" value="F:DNA-binding transcription activator activity, RNA polymerase II-specific"/>
    <property type="evidence" value="ECO:0007669"/>
    <property type="project" value="UniProtKB-ARBA"/>
</dbReference>
<dbReference type="CDD" id="cd16856">
    <property type="entry name" value="STAT6_CCD"/>
    <property type="match status" value="1"/>
</dbReference>
<evidence type="ECO:0000256" key="7">
    <source>
        <dbReference type="ARBA" id="ARBA00023015"/>
    </source>
</evidence>
<dbReference type="SMART" id="SM00964">
    <property type="entry name" value="STAT_int"/>
    <property type="match status" value="1"/>
</dbReference>
<dbReference type="Pfam" id="PF00017">
    <property type="entry name" value="SH2"/>
    <property type="match status" value="1"/>
</dbReference>
<evidence type="ECO:0000256" key="1">
    <source>
        <dbReference type="ARBA" id="ARBA00004123"/>
    </source>
</evidence>
<dbReference type="GO" id="GO:0045087">
    <property type="term" value="P:innate immune response"/>
    <property type="evidence" value="ECO:0007669"/>
    <property type="project" value="Ensembl"/>
</dbReference>
<evidence type="ECO:0000256" key="8">
    <source>
        <dbReference type="ARBA" id="ARBA00023125"/>
    </source>
</evidence>
<dbReference type="Proteomes" id="UP000264820">
    <property type="component" value="Unplaced"/>
</dbReference>
<dbReference type="Gene3D" id="1.10.532.10">
    <property type="entry name" value="STAT transcription factor, N-terminal domain"/>
    <property type="match status" value="1"/>
</dbReference>
<dbReference type="Gene3D" id="2.60.40.630">
    <property type="entry name" value="STAT transcription factor, DNA-binding domain"/>
    <property type="match status" value="1"/>
</dbReference>
<dbReference type="Pfam" id="PF02865">
    <property type="entry name" value="STAT_int"/>
    <property type="match status" value="1"/>
</dbReference>